<protein>
    <recommendedName>
        <fullName evidence="3">Mu-like prophage I protein</fullName>
    </recommendedName>
</protein>
<organism evidence="1 2">
    <name type="scientific">Mycolicibacterium vanbaalenii (strain DSM 7251 / JCM 13017 / BCRC 16820 / KCTC 9966 / NRRL B-24157 / PYR-1)</name>
    <name type="common">Mycobacterium vanbaalenii</name>
    <dbReference type="NCBI Taxonomy" id="350058"/>
    <lineage>
        <taxon>Bacteria</taxon>
        <taxon>Bacillati</taxon>
        <taxon>Actinomycetota</taxon>
        <taxon>Actinomycetes</taxon>
        <taxon>Mycobacteriales</taxon>
        <taxon>Mycobacteriaceae</taxon>
        <taxon>Mycolicibacterium</taxon>
    </lineage>
</organism>
<gene>
    <name evidence="1" type="ordered locus">Mvan_3610</name>
</gene>
<dbReference type="eggNOG" id="ENOG50329CT">
    <property type="taxonomic scope" value="Bacteria"/>
</dbReference>
<dbReference type="RefSeq" id="WP_011780803.1">
    <property type="nucleotide sequence ID" value="NC_008726.1"/>
</dbReference>
<dbReference type="AlphaFoldDB" id="A1TB52"/>
<accession>A1TB52</accession>
<proteinExistence type="predicted"/>
<dbReference type="HOGENOM" id="CLU_1675971_0_0_11"/>
<evidence type="ECO:0008006" key="3">
    <source>
        <dbReference type="Google" id="ProtNLM"/>
    </source>
</evidence>
<evidence type="ECO:0000313" key="1">
    <source>
        <dbReference type="EMBL" id="ABM14402.1"/>
    </source>
</evidence>
<dbReference type="EMBL" id="CP000511">
    <property type="protein sequence ID" value="ABM14402.1"/>
    <property type="molecule type" value="Genomic_DNA"/>
</dbReference>
<name>A1TB52_MYCVP</name>
<dbReference type="STRING" id="350058.Mvan_3610"/>
<reference evidence="1" key="1">
    <citation type="submission" date="2006-12" db="EMBL/GenBank/DDBJ databases">
        <title>Complete sequence of Mycobacterium vanbaalenii PYR-1.</title>
        <authorList>
            <consortium name="US DOE Joint Genome Institute"/>
            <person name="Copeland A."/>
            <person name="Lucas S."/>
            <person name="Lapidus A."/>
            <person name="Barry K."/>
            <person name="Detter J.C."/>
            <person name="Glavina del Rio T."/>
            <person name="Hammon N."/>
            <person name="Israni S."/>
            <person name="Dalin E."/>
            <person name="Tice H."/>
            <person name="Pitluck S."/>
            <person name="Singan V."/>
            <person name="Schmutz J."/>
            <person name="Larimer F."/>
            <person name="Land M."/>
            <person name="Hauser L."/>
            <person name="Kyrpides N."/>
            <person name="Anderson I.J."/>
            <person name="Miller C."/>
            <person name="Richardson P."/>
        </authorList>
    </citation>
    <scope>NUCLEOTIDE SEQUENCE [LARGE SCALE GENOMIC DNA]</scope>
    <source>
        <strain evidence="1">PYR-1</strain>
    </source>
</reference>
<sequence>MALELDDTQAAVLLALLGLPEDTTDVQLVIDTVKDATRDPMLPPAPSEIAAAAARNGLEVVDSETLTALRRDATAGREAIAAAARQKVEATVDAAIDRGALAPSRRTAWVDLIAADSAMADVLARVDDHSVVPLAEVGHAAGVAAGRHAEDEKWVWP</sequence>
<keyword evidence="2" id="KW-1185">Reference proteome</keyword>
<dbReference type="KEGG" id="mva:Mvan_3610"/>
<evidence type="ECO:0000313" key="2">
    <source>
        <dbReference type="Proteomes" id="UP000009159"/>
    </source>
</evidence>
<dbReference type="Proteomes" id="UP000009159">
    <property type="component" value="Chromosome"/>
</dbReference>